<organism evidence="1 2">
    <name type="scientific">Entomophthora muscae</name>
    <dbReference type="NCBI Taxonomy" id="34485"/>
    <lineage>
        <taxon>Eukaryota</taxon>
        <taxon>Fungi</taxon>
        <taxon>Fungi incertae sedis</taxon>
        <taxon>Zoopagomycota</taxon>
        <taxon>Entomophthoromycotina</taxon>
        <taxon>Entomophthoromycetes</taxon>
        <taxon>Entomophthorales</taxon>
        <taxon>Entomophthoraceae</taxon>
        <taxon>Entomophthora</taxon>
    </lineage>
</organism>
<evidence type="ECO:0000313" key="1">
    <source>
        <dbReference type="EMBL" id="KAJ9078373.1"/>
    </source>
</evidence>
<name>A0ACC2TUM5_9FUNG</name>
<comment type="caution">
    <text evidence="1">The sequence shown here is derived from an EMBL/GenBank/DDBJ whole genome shotgun (WGS) entry which is preliminary data.</text>
</comment>
<protein>
    <submittedName>
        <fullName evidence="1">Uncharacterized protein</fullName>
    </submittedName>
</protein>
<dbReference type="EMBL" id="QTSX02002150">
    <property type="protein sequence ID" value="KAJ9078373.1"/>
    <property type="molecule type" value="Genomic_DNA"/>
</dbReference>
<dbReference type="Proteomes" id="UP001165960">
    <property type="component" value="Unassembled WGS sequence"/>
</dbReference>
<proteinExistence type="predicted"/>
<evidence type="ECO:0000313" key="2">
    <source>
        <dbReference type="Proteomes" id="UP001165960"/>
    </source>
</evidence>
<accession>A0ACC2TUM5</accession>
<reference evidence="1" key="1">
    <citation type="submission" date="2022-04" db="EMBL/GenBank/DDBJ databases">
        <title>Genome of the entomopathogenic fungus Entomophthora muscae.</title>
        <authorList>
            <person name="Elya C."/>
            <person name="Lovett B.R."/>
            <person name="Lee E."/>
            <person name="Macias A.M."/>
            <person name="Hajek A.E."/>
            <person name="De Bivort B.L."/>
            <person name="Kasson M.T."/>
            <person name="De Fine Licht H.H."/>
            <person name="Stajich J.E."/>
        </authorList>
    </citation>
    <scope>NUCLEOTIDE SEQUENCE</scope>
    <source>
        <strain evidence="1">Berkeley</strain>
    </source>
</reference>
<keyword evidence="2" id="KW-1185">Reference proteome</keyword>
<sequence length="220" mass="24470">MKIFSILAIVPCLSLQVAYSPVEISPLGSDEGIAAKFQKVESDSTHDHQLKRRYAPYPQPYGQQLIQPDQTKLHMFAEHVKKTIATLASIVMKHDSPLSRKDHEIIKRVIMKSMDQLQFIREALNPHFTQPPYRQPFGQYAPPSNYPAYGTYGQPTSYPAYGTYGQPTSYPAYGTYGQPTSYPAYGTYGQPTSYPAYGAYGQPASHGHASPYGRSGFGGY</sequence>
<gene>
    <name evidence="1" type="ORF">DSO57_1007089</name>
</gene>